<proteinExistence type="predicted"/>
<feature type="compositionally biased region" description="Basic residues" evidence="1">
    <location>
        <begin position="141"/>
        <end position="152"/>
    </location>
</feature>
<comment type="caution">
    <text evidence="2">The sequence shown here is derived from an EMBL/GenBank/DDBJ whole genome shotgun (WGS) entry which is preliminary data.</text>
</comment>
<feature type="compositionally biased region" description="Low complexity" evidence="1">
    <location>
        <begin position="548"/>
        <end position="561"/>
    </location>
</feature>
<evidence type="ECO:0000313" key="2">
    <source>
        <dbReference type="EMBL" id="KAK0629030.1"/>
    </source>
</evidence>
<dbReference type="Proteomes" id="UP001174934">
    <property type="component" value="Unassembled WGS sequence"/>
</dbReference>
<evidence type="ECO:0000256" key="1">
    <source>
        <dbReference type="SAM" id="MobiDB-lite"/>
    </source>
</evidence>
<feature type="compositionally biased region" description="Polar residues" evidence="1">
    <location>
        <begin position="476"/>
        <end position="517"/>
    </location>
</feature>
<feature type="region of interest" description="Disordered" evidence="1">
    <location>
        <begin position="630"/>
        <end position="678"/>
    </location>
</feature>
<dbReference type="EMBL" id="JAULSR010000002">
    <property type="protein sequence ID" value="KAK0629030.1"/>
    <property type="molecule type" value="Genomic_DNA"/>
</dbReference>
<name>A0AA40C8M1_9PEZI</name>
<accession>A0AA40C8M1</accession>
<reference evidence="2" key="1">
    <citation type="submission" date="2023-06" db="EMBL/GenBank/DDBJ databases">
        <title>Genome-scale phylogeny and comparative genomics of the fungal order Sordariales.</title>
        <authorList>
            <consortium name="Lawrence Berkeley National Laboratory"/>
            <person name="Hensen N."/>
            <person name="Bonometti L."/>
            <person name="Westerberg I."/>
            <person name="Brannstrom I.O."/>
            <person name="Guillou S."/>
            <person name="Cros-Aarteil S."/>
            <person name="Calhoun S."/>
            <person name="Haridas S."/>
            <person name="Kuo A."/>
            <person name="Mondo S."/>
            <person name="Pangilinan J."/>
            <person name="Riley R."/>
            <person name="LaButti K."/>
            <person name="Andreopoulos B."/>
            <person name="Lipzen A."/>
            <person name="Chen C."/>
            <person name="Yanf M."/>
            <person name="Daum C."/>
            <person name="Ng V."/>
            <person name="Clum A."/>
            <person name="Steindorff A."/>
            <person name="Ohm R."/>
            <person name="Martin F."/>
            <person name="Silar P."/>
            <person name="Natvig D."/>
            <person name="Lalanne C."/>
            <person name="Gautier V."/>
            <person name="Ament-velasquez S.L."/>
            <person name="Kruys A."/>
            <person name="Hutchinson M.I."/>
            <person name="Powell A.J."/>
            <person name="Barry K."/>
            <person name="Miller A.N."/>
            <person name="Grigoriev I.V."/>
            <person name="Debuchy R."/>
            <person name="Gladieux P."/>
            <person name="Thoren M.H."/>
            <person name="Johannesson H."/>
        </authorList>
    </citation>
    <scope>NUCLEOTIDE SEQUENCE</scope>
    <source>
        <strain evidence="2">SMH3391-2</strain>
    </source>
</reference>
<feature type="region of interest" description="Disordered" evidence="1">
    <location>
        <begin position="96"/>
        <end position="155"/>
    </location>
</feature>
<protein>
    <submittedName>
        <fullName evidence="2">Uncharacterized protein</fullName>
    </submittedName>
</protein>
<dbReference type="AlphaFoldDB" id="A0AA40C8M1"/>
<feature type="region of interest" description="Disordered" evidence="1">
    <location>
        <begin position="1"/>
        <end position="80"/>
    </location>
</feature>
<keyword evidence="3" id="KW-1185">Reference proteome</keyword>
<feature type="region of interest" description="Disordered" evidence="1">
    <location>
        <begin position="476"/>
        <end position="561"/>
    </location>
</feature>
<gene>
    <name evidence="2" type="ORF">B0T17DRAFT_489315</name>
</gene>
<organism evidence="2 3">
    <name type="scientific">Bombardia bombarda</name>
    <dbReference type="NCBI Taxonomy" id="252184"/>
    <lineage>
        <taxon>Eukaryota</taxon>
        <taxon>Fungi</taxon>
        <taxon>Dikarya</taxon>
        <taxon>Ascomycota</taxon>
        <taxon>Pezizomycotina</taxon>
        <taxon>Sordariomycetes</taxon>
        <taxon>Sordariomycetidae</taxon>
        <taxon>Sordariales</taxon>
        <taxon>Lasiosphaeriaceae</taxon>
        <taxon>Bombardia</taxon>
    </lineage>
</organism>
<evidence type="ECO:0000313" key="3">
    <source>
        <dbReference type="Proteomes" id="UP001174934"/>
    </source>
</evidence>
<feature type="region of interest" description="Disordered" evidence="1">
    <location>
        <begin position="383"/>
        <end position="428"/>
    </location>
</feature>
<feature type="compositionally biased region" description="Low complexity" evidence="1">
    <location>
        <begin position="98"/>
        <end position="112"/>
    </location>
</feature>
<feature type="compositionally biased region" description="Polar residues" evidence="1">
    <location>
        <begin position="390"/>
        <end position="421"/>
    </location>
</feature>
<feature type="compositionally biased region" description="Low complexity" evidence="1">
    <location>
        <begin position="16"/>
        <end position="28"/>
    </location>
</feature>
<sequence length="694" mass="75491">MFLHSGASLHGHEYSQRQSSSSSTSSPQAAHNLRSPLLRSAFAPSKPRQNPTATTDGLPRSAVAKPVLRQRPASDYTPRAPAQVVPIVPIVRFRDPPQEQQQQTQTQSTITTPVMTDDARSESEFSDTTLSVDGPASRPTSRSRRHRRRAPRKTTMYSLGYPAPKILGKKKVVQKVLPRLLLQLQKVSADGRSRPVLEVFPSSRVAGPVITPRLAKRFPAIFGVKRQLGYDDLVLVRRDDSDSTRDSLDSDSDETLEKQKLMAVYSPLKNSDDAEIVLDDGSVWVAKPLANGSYDFVNIDDMGNTKTVRWARRSAAAVSPTGHPSETSPGAAFSSIAVSQPRFTFSIINPLSRRHPILASLTNSTLDVQDTYTSVSSPFSRYSRVRPNRSHSLTTPLRPVSYNTTMSYPASPPSRQSSLGGTTDGESDYETLSPLMEAGFPRTVHNIDDSTKLLISVTALWVALRSSWSPNYTPSHNNTNEFSLPNLPCQSGRSSRRNTWSRATGSDTGRLTPQLSESEAAAPLSCSTTASKHRSMPITSLEKTQDFSTPPSRSSTPVSSIRVLPRRATSTGAAFMQHHLNKQQTQNTEAAAAAAAATTTTAMAVTEQQQVNGNSNGTRKAHAQIATEPIGTPRSRDGTRALPCTPPDKDKGGGGGGVLPKKAVGDYKQQQNDAGRKGGLRNRLYRWIHRIGGR</sequence>